<feature type="transmembrane region" description="Helical" evidence="7">
    <location>
        <begin position="105"/>
        <end position="126"/>
    </location>
</feature>
<feature type="domain" description="Palmitoyltransferase DHHC" evidence="8">
    <location>
        <begin position="146"/>
        <end position="303"/>
    </location>
</feature>
<feature type="transmembrane region" description="Helical" evidence="7">
    <location>
        <begin position="191"/>
        <end position="214"/>
    </location>
</feature>
<evidence type="ECO:0000256" key="2">
    <source>
        <dbReference type="ARBA" id="ARBA00022679"/>
    </source>
</evidence>
<gene>
    <name evidence="10" type="primary">LOC108559216</name>
</gene>
<accession>A0ABM1MBF4</accession>
<organism evidence="9 10">
    <name type="scientific">Nicrophorus vespilloides</name>
    <name type="common">Boreal carrion beetle</name>
    <dbReference type="NCBI Taxonomy" id="110193"/>
    <lineage>
        <taxon>Eukaryota</taxon>
        <taxon>Metazoa</taxon>
        <taxon>Ecdysozoa</taxon>
        <taxon>Arthropoda</taxon>
        <taxon>Hexapoda</taxon>
        <taxon>Insecta</taxon>
        <taxon>Pterygota</taxon>
        <taxon>Neoptera</taxon>
        <taxon>Endopterygota</taxon>
        <taxon>Coleoptera</taxon>
        <taxon>Polyphaga</taxon>
        <taxon>Staphyliniformia</taxon>
        <taxon>Silphidae</taxon>
        <taxon>Nicrophorinae</taxon>
        <taxon>Nicrophorus</taxon>
    </lineage>
</organism>
<evidence type="ECO:0000256" key="4">
    <source>
        <dbReference type="ARBA" id="ARBA00022989"/>
    </source>
</evidence>
<reference evidence="10" key="1">
    <citation type="submission" date="2025-08" db="UniProtKB">
        <authorList>
            <consortium name="RefSeq"/>
        </authorList>
    </citation>
    <scope>IDENTIFICATION</scope>
    <source>
        <tissue evidence="10">Whole Larva</tissue>
    </source>
</reference>
<keyword evidence="6 7" id="KW-0012">Acyltransferase</keyword>
<comment type="subcellular location">
    <subcellularLocation>
        <location evidence="1">Membrane</location>
        <topology evidence="1">Multi-pass membrane protein</topology>
    </subcellularLocation>
</comment>
<keyword evidence="5 7" id="KW-0472">Membrane</keyword>
<sequence>MCVVKMKSIVWKLITLPKSCYDVFKTFLYRSAYTLKSFQYNHFVDASYCADVCMEPLFWFVDNFTYVIGPFFQIFVVAVVCLTAAVVLIAYWLGLPYWWDRNPAVCIILVIIGHWLLMNISFHYYMAVITYPGYPPQGELIYEAVSICKKCIAPKPPRTHHCSVCNKCILKMDHHCPWLNNCVGYNNHRYFFMYMAYMVVGVLFLIIFGAELAYNELWLVHVDPELEGHPVKINQTGALIPVTEFPDFLVTKFDVPSNIANPLWRRRAVVFMGLINCGVFIALGGLVAWHSQLICKGETSIEANINKAETARFELLGRTYVNPFDFGTRKNWRLFLGLVNGRSWLRHVLLPSRHAPSGDGIVWNTIHDNLDDIEEWP</sequence>
<evidence type="ECO:0000256" key="1">
    <source>
        <dbReference type="ARBA" id="ARBA00004141"/>
    </source>
</evidence>
<evidence type="ECO:0000313" key="10">
    <source>
        <dbReference type="RefSeq" id="XP_017771904.1"/>
    </source>
</evidence>
<evidence type="ECO:0000256" key="3">
    <source>
        <dbReference type="ARBA" id="ARBA00022692"/>
    </source>
</evidence>
<dbReference type="InterPro" id="IPR001594">
    <property type="entry name" value="Palmitoyltrfase_DHHC"/>
</dbReference>
<keyword evidence="4 7" id="KW-1133">Transmembrane helix</keyword>
<comment type="domain">
    <text evidence="7">The DHHC domain is required for palmitoyltransferase activity.</text>
</comment>
<dbReference type="RefSeq" id="XP_017771904.1">
    <property type="nucleotide sequence ID" value="XM_017916415.1"/>
</dbReference>
<evidence type="ECO:0000313" key="9">
    <source>
        <dbReference type="Proteomes" id="UP000695000"/>
    </source>
</evidence>
<evidence type="ECO:0000259" key="8">
    <source>
        <dbReference type="Pfam" id="PF01529"/>
    </source>
</evidence>
<keyword evidence="3 7" id="KW-0812">Transmembrane</keyword>
<comment type="similarity">
    <text evidence="7">Belongs to the DHHC palmitoyltransferase family.</text>
</comment>
<comment type="catalytic activity">
    <reaction evidence="7">
        <text>L-cysteinyl-[protein] + hexadecanoyl-CoA = S-hexadecanoyl-L-cysteinyl-[protein] + CoA</text>
        <dbReference type="Rhea" id="RHEA:36683"/>
        <dbReference type="Rhea" id="RHEA-COMP:10131"/>
        <dbReference type="Rhea" id="RHEA-COMP:11032"/>
        <dbReference type="ChEBI" id="CHEBI:29950"/>
        <dbReference type="ChEBI" id="CHEBI:57287"/>
        <dbReference type="ChEBI" id="CHEBI:57379"/>
        <dbReference type="ChEBI" id="CHEBI:74151"/>
        <dbReference type="EC" id="2.3.1.225"/>
    </reaction>
</comment>
<dbReference type="EC" id="2.3.1.225" evidence="7"/>
<dbReference type="Pfam" id="PF01529">
    <property type="entry name" value="DHHC"/>
    <property type="match status" value="1"/>
</dbReference>
<keyword evidence="2 7" id="KW-0808">Transferase</keyword>
<evidence type="ECO:0000256" key="5">
    <source>
        <dbReference type="ARBA" id="ARBA00023136"/>
    </source>
</evidence>
<dbReference type="InterPro" id="IPR039859">
    <property type="entry name" value="PFA4/ZDH16/20/ERF2-like"/>
</dbReference>
<proteinExistence type="inferred from homology"/>
<protein>
    <recommendedName>
        <fullName evidence="7">Palmitoyltransferase</fullName>
        <ecNumber evidence="7">2.3.1.225</ecNumber>
    </recommendedName>
</protein>
<feature type="transmembrane region" description="Helical" evidence="7">
    <location>
        <begin position="64"/>
        <end position="93"/>
    </location>
</feature>
<evidence type="ECO:0000256" key="6">
    <source>
        <dbReference type="ARBA" id="ARBA00023315"/>
    </source>
</evidence>
<name>A0ABM1MBF4_NICVS</name>
<evidence type="ECO:0000256" key="7">
    <source>
        <dbReference type="RuleBase" id="RU079119"/>
    </source>
</evidence>
<dbReference type="PROSITE" id="PS50216">
    <property type="entry name" value="DHHC"/>
    <property type="match status" value="1"/>
</dbReference>
<feature type="transmembrane region" description="Helical" evidence="7">
    <location>
        <begin position="268"/>
        <end position="289"/>
    </location>
</feature>
<dbReference type="PANTHER" id="PTHR12246">
    <property type="entry name" value="PALMITOYLTRANSFERASE ZDHHC16"/>
    <property type="match status" value="1"/>
</dbReference>
<dbReference type="GeneID" id="108559216"/>
<dbReference type="Proteomes" id="UP000695000">
    <property type="component" value="Unplaced"/>
</dbReference>
<keyword evidence="9" id="KW-1185">Reference proteome</keyword>